<dbReference type="InterPro" id="IPR018535">
    <property type="entry name" value="DUF1996"/>
</dbReference>
<gene>
    <name evidence="2" type="ORF">BDV95DRAFT_673258</name>
</gene>
<dbReference type="OrthoDB" id="74764at2759"/>
<evidence type="ECO:0000259" key="1">
    <source>
        <dbReference type="Pfam" id="PF09362"/>
    </source>
</evidence>
<dbReference type="PANTHER" id="PTHR43662:SF7">
    <property type="entry name" value="DUF1996 DOMAIN-CONTAINING PROTEIN"/>
    <property type="match status" value="1"/>
</dbReference>
<dbReference type="EMBL" id="JAADJZ010000044">
    <property type="protein sequence ID" value="KAF2864629.1"/>
    <property type="molecule type" value="Genomic_DNA"/>
</dbReference>
<organism evidence="2 3">
    <name type="scientific">Massariosphaeria phaeospora</name>
    <dbReference type="NCBI Taxonomy" id="100035"/>
    <lineage>
        <taxon>Eukaryota</taxon>
        <taxon>Fungi</taxon>
        <taxon>Dikarya</taxon>
        <taxon>Ascomycota</taxon>
        <taxon>Pezizomycotina</taxon>
        <taxon>Dothideomycetes</taxon>
        <taxon>Pleosporomycetidae</taxon>
        <taxon>Pleosporales</taxon>
        <taxon>Pleosporales incertae sedis</taxon>
        <taxon>Massariosphaeria</taxon>
    </lineage>
</organism>
<reference evidence="2 3" key="1">
    <citation type="submission" date="2020-01" db="EMBL/GenBank/DDBJ databases">
        <authorList>
            <consortium name="DOE Joint Genome Institute"/>
            <person name="Haridas S."/>
            <person name="Albert R."/>
            <person name="Binder M."/>
            <person name="Bloem J."/>
            <person name="Labutti K."/>
            <person name="Salamov A."/>
            <person name="Andreopoulos B."/>
            <person name="Baker S.E."/>
            <person name="Barry K."/>
            <person name="Bills G."/>
            <person name="Bluhm B.H."/>
            <person name="Cannon C."/>
            <person name="Castanera R."/>
            <person name="Culley D.E."/>
            <person name="Daum C."/>
            <person name="Ezra D."/>
            <person name="Gonzalez J.B."/>
            <person name="Henrissat B."/>
            <person name="Kuo A."/>
            <person name="Liang C."/>
            <person name="Lipzen A."/>
            <person name="Lutzoni F."/>
            <person name="Magnuson J."/>
            <person name="Mondo S."/>
            <person name="Nolan M."/>
            <person name="Ohm R."/>
            <person name="Pangilinan J."/>
            <person name="Park H.-J.H."/>
            <person name="Ramirez L."/>
            <person name="Alfaro M."/>
            <person name="Sun H."/>
            <person name="Tritt A."/>
            <person name="Yoshinaga Y."/>
            <person name="Zwiers L.-H.L."/>
            <person name="Turgeon B.G."/>
            <person name="Goodwin S.B."/>
            <person name="Spatafora J.W."/>
            <person name="Crous P.W."/>
            <person name="Grigoriev I.V."/>
        </authorList>
    </citation>
    <scope>NUCLEOTIDE SEQUENCE [LARGE SCALE GENOMIC DNA]</scope>
    <source>
        <strain evidence="2 3">CBS 611.86</strain>
    </source>
</reference>
<accession>A0A7C8HY56</accession>
<evidence type="ECO:0000313" key="3">
    <source>
        <dbReference type="Proteomes" id="UP000481861"/>
    </source>
</evidence>
<name>A0A7C8HY56_9PLEO</name>
<feature type="domain" description="DUF1996" evidence="1">
    <location>
        <begin position="26"/>
        <end position="193"/>
    </location>
</feature>
<protein>
    <recommendedName>
        <fullName evidence="1">DUF1996 domain-containing protein</fullName>
    </recommendedName>
</protein>
<dbReference type="PANTHER" id="PTHR43662">
    <property type="match status" value="1"/>
</dbReference>
<keyword evidence="3" id="KW-1185">Reference proteome</keyword>
<evidence type="ECO:0000313" key="2">
    <source>
        <dbReference type="EMBL" id="KAF2864629.1"/>
    </source>
</evidence>
<proteinExistence type="predicted"/>
<comment type="caution">
    <text evidence="2">The sequence shown here is derived from an EMBL/GenBank/DDBJ whole genome shotgun (WGS) entry which is preliminary data.</text>
</comment>
<sequence>MELKVIKSLKEFKRDRVMFVGLDFCSTYNDFFESKCTSCAVLQDMSAYWTPSLMFSHANGTVEKVPQGGGMLIYYFLFGEDIRAFPEGFQMIAGNSNRRNYTIQFLVPSSSLWSLEDKTPQALAEKALGFNCLNYHDTAEPALDRYFLPNKSFIDTQCTDGLRLELMFPSCWDGILLDTLDHKLHVAYPDLVMEGETSRFKLTNGHFLLSNGDSTGYGYYGDFLNGWNTDILQQAIKTCTSLSGRVEDCSIFNLQSSISAKEYLDKKHKHKYS</sequence>
<dbReference type="Proteomes" id="UP000481861">
    <property type="component" value="Unassembled WGS sequence"/>
</dbReference>
<dbReference type="Pfam" id="PF09362">
    <property type="entry name" value="DUF1996"/>
    <property type="match status" value="1"/>
</dbReference>
<dbReference type="AlphaFoldDB" id="A0A7C8HY56"/>